<dbReference type="Gene3D" id="3.40.50.1820">
    <property type="entry name" value="alpha/beta hydrolase"/>
    <property type="match status" value="1"/>
</dbReference>
<dbReference type="InterPro" id="IPR050266">
    <property type="entry name" value="AB_hydrolase_sf"/>
</dbReference>
<feature type="domain" description="AB hydrolase-1" evidence="1">
    <location>
        <begin position="38"/>
        <end position="266"/>
    </location>
</feature>
<dbReference type="EMBL" id="CP147982">
    <property type="protein sequence ID" value="WXK80406.1"/>
    <property type="molecule type" value="Genomic_DNA"/>
</dbReference>
<dbReference type="RefSeq" id="WP_399148897.1">
    <property type="nucleotide sequence ID" value="NZ_CP147982.1"/>
</dbReference>
<organism evidence="2 3">
    <name type="scientific">Streptomyces sirii</name>
    <dbReference type="NCBI Taxonomy" id="3127701"/>
    <lineage>
        <taxon>Bacteria</taxon>
        <taxon>Bacillati</taxon>
        <taxon>Actinomycetota</taxon>
        <taxon>Actinomycetes</taxon>
        <taxon>Kitasatosporales</taxon>
        <taxon>Streptomycetaceae</taxon>
        <taxon>Streptomyces</taxon>
    </lineage>
</organism>
<gene>
    <name evidence="2" type="ORF">WAB15_32780</name>
</gene>
<dbReference type="InterPro" id="IPR000073">
    <property type="entry name" value="AB_hydrolase_1"/>
</dbReference>
<evidence type="ECO:0000313" key="3">
    <source>
        <dbReference type="Proteomes" id="UP001626628"/>
    </source>
</evidence>
<dbReference type="GO" id="GO:0016787">
    <property type="term" value="F:hydrolase activity"/>
    <property type="evidence" value="ECO:0007669"/>
    <property type="project" value="UniProtKB-KW"/>
</dbReference>
<dbReference type="PANTHER" id="PTHR43798">
    <property type="entry name" value="MONOACYLGLYCEROL LIPASE"/>
    <property type="match status" value="1"/>
</dbReference>
<dbReference type="Pfam" id="PF12697">
    <property type="entry name" value="Abhydrolase_6"/>
    <property type="match status" value="1"/>
</dbReference>
<evidence type="ECO:0000313" key="2">
    <source>
        <dbReference type="EMBL" id="WXK80406.1"/>
    </source>
</evidence>
<dbReference type="InterPro" id="IPR029058">
    <property type="entry name" value="AB_hydrolase_fold"/>
</dbReference>
<dbReference type="SUPFAM" id="SSF53474">
    <property type="entry name" value="alpha/beta-Hydrolases"/>
    <property type="match status" value="1"/>
</dbReference>
<protein>
    <submittedName>
        <fullName evidence="2">Alpha/beta hydrolase</fullName>
    </submittedName>
</protein>
<name>A0ABZ2QVW9_9ACTN</name>
<reference evidence="2 3" key="1">
    <citation type="submission" date="2024-03" db="EMBL/GenBank/DDBJ databases">
        <title>The complete genome of Streptomyces sirii sp.nov.</title>
        <authorList>
            <person name="Zakalyukina Y.V."/>
            <person name="Belik A.R."/>
            <person name="Biryukov M.V."/>
            <person name="Baturina O.A."/>
            <person name="Kabilov M.R."/>
        </authorList>
    </citation>
    <scope>NUCLEOTIDE SEQUENCE [LARGE SCALE GENOMIC DNA]</scope>
    <source>
        <strain evidence="2 3">BP-8</strain>
    </source>
</reference>
<evidence type="ECO:0000259" key="1">
    <source>
        <dbReference type="Pfam" id="PF12697"/>
    </source>
</evidence>
<proteinExistence type="predicted"/>
<sequence length="287" mass="32151">MTAARWRQERTVHADGTELAVWERREDPDAGAAPAPHVVLVHGFEEGWDSWQPLLEHLPRTVRASALSLPWRAGSAHTWPRHGDAATWLSRAFDALDRPPDLVVAHSFGACALLQLLARRPAHPYRDVPAALVAPVWRVGDRSLTPEFFAEARTRFRHTITEGLKVQLHTRGRTVNGELLRIMADKVLERVEPEGFLQFYLELARLPDLPVERITAPLLVVGGPDDTAAPGGDLEVLRRRARDITVHRAPDLGHFCQTQQPAQVAEQISDFLPMLRLPHSAEEMRTA</sequence>
<accession>A0ABZ2QVW9</accession>
<keyword evidence="2" id="KW-0378">Hydrolase</keyword>
<dbReference type="PANTHER" id="PTHR43798:SF33">
    <property type="entry name" value="HYDROLASE, PUTATIVE (AFU_ORTHOLOGUE AFUA_2G14860)-RELATED"/>
    <property type="match status" value="1"/>
</dbReference>
<keyword evidence="3" id="KW-1185">Reference proteome</keyword>
<dbReference type="Proteomes" id="UP001626628">
    <property type="component" value="Chromosome"/>
</dbReference>